<dbReference type="OrthoDB" id="1658288at2759"/>
<keyword evidence="3" id="KW-1185">Reference proteome</keyword>
<name>A0A067JPB6_JATCU</name>
<protein>
    <submittedName>
        <fullName evidence="2">Uncharacterized protein</fullName>
    </submittedName>
</protein>
<dbReference type="STRING" id="180498.A0A067JPB6"/>
<dbReference type="InterPro" id="IPR019734">
    <property type="entry name" value="TPR_rpt"/>
</dbReference>
<dbReference type="Proteomes" id="UP000027138">
    <property type="component" value="Unassembled WGS sequence"/>
</dbReference>
<accession>A0A067JPB6</accession>
<proteinExistence type="predicted"/>
<dbReference type="Pfam" id="PF13424">
    <property type="entry name" value="TPR_12"/>
    <property type="match status" value="1"/>
</dbReference>
<dbReference type="SUPFAM" id="SSF48452">
    <property type="entry name" value="TPR-like"/>
    <property type="match status" value="1"/>
</dbReference>
<dbReference type="Gene3D" id="1.25.40.10">
    <property type="entry name" value="Tetratricopeptide repeat domain"/>
    <property type="match status" value="2"/>
</dbReference>
<dbReference type="InterPro" id="IPR011990">
    <property type="entry name" value="TPR-like_helical_dom_sf"/>
</dbReference>
<sequence length="491" mass="55844">MYLRQIAANVLKRVRNSTQSINHRKSINSFSNLLSSKTSFSYKYGYGKSSSRVNHKDHYLWSIIVGPAAIILGENDNAVFASASNDSGTETESEGTNTNGLRKIEDGSVISNEHTSKWRIFTDNGREYFVQGKLEQAEKFFFSALEEAKKGFGDRDPHVASACNNLAELYRVKKAFGEAEPLYLEAINILEESFGPEDIRVGAAYHNLGQFYLVQRKLEEARKCYEVLYLQGKEQDAEVLIQESIRILEMYLKSNNLEEAEKLQRKILHIMEVSKGWNSMDTVIAAERLALTLQSAGSLKEAQELLQRCLETRKTLLPDDHIQIGANMLHIARVAMLNANRLRRIHVSEAISELDKAKELLCNSTRIAQQVLKKLRNQSWSRQKAEVSEETRRHGRAALVILMQSLETVGLVELAKQELQESMFESERSISDSPEVKVEYLSCLKHLLSLISDKAIRETQLSGKVTSQELNDEIKRIEGEISNYRKRKTLR</sequence>
<dbReference type="PANTHER" id="PTHR47689:SF2">
    <property type="entry name" value="TETRATRICOPEPTIDE REPEAT (TPR)-LIKE SUPERFAMILY PROTEIN"/>
    <property type="match status" value="1"/>
</dbReference>
<evidence type="ECO:0000313" key="2">
    <source>
        <dbReference type="EMBL" id="KDP25796.1"/>
    </source>
</evidence>
<feature type="region of interest" description="Disordered" evidence="1">
    <location>
        <begin position="83"/>
        <end position="104"/>
    </location>
</feature>
<dbReference type="AlphaFoldDB" id="A0A067JPB6"/>
<evidence type="ECO:0000256" key="1">
    <source>
        <dbReference type="SAM" id="MobiDB-lite"/>
    </source>
</evidence>
<organism evidence="2 3">
    <name type="scientific">Jatropha curcas</name>
    <name type="common">Barbados nut</name>
    <dbReference type="NCBI Taxonomy" id="180498"/>
    <lineage>
        <taxon>Eukaryota</taxon>
        <taxon>Viridiplantae</taxon>
        <taxon>Streptophyta</taxon>
        <taxon>Embryophyta</taxon>
        <taxon>Tracheophyta</taxon>
        <taxon>Spermatophyta</taxon>
        <taxon>Magnoliopsida</taxon>
        <taxon>eudicotyledons</taxon>
        <taxon>Gunneridae</taxon>
        <taxon>Pentapetalae</taxon>
        <taxon>rosids</taxon>
        <taxon>fabids</taxon>
        <taxon>Malpighiales</taxon>
        <taxon>Euphorbiaceae</taxon>
        <taxon>Crotonoideae</taxon>
        <taxon>Jatropheae</taxon>
        <taxon>Jatropha</taxon>
    </lineage>
</organism>
<dbReference type="PANTHER" id="PTHR47689">
    <property type="entry name" value="TETRATRICOPEPTIDE REPEAT (TPR)-LIKE SUPERFAMILY PROTEIN"/>
    <property type="match status" value="1"/>
</dbReference>
<gene>
    <name evidence="2" type="ORF">JCGZ_22518</name>
</gene>
<dbReference type="EMBL" id="KK914972">
    <property type="protein sequence ID" value="KDP25796.1"/>
    <property type="molecule type" value="Genomic_DNA"/>
</dbReference>
<dbReference type="SMART" id="SM00028">
    <property type="entry name" value="TPR"/>
    <property type="match status" value="4"/>
</dbReference>
<reference evidence="2 3" key="1">
    <citation type="journal article" date="2014" name="PLoS ONE">
        <title>Global Analysis of Gene Expression Profiles in Physic Nut (Jatropha curcas L.) Seedlings Exposed to Salt Stress.</title>
        <authorList>
            <person name="Zhang L."/>
            <person name="Zhang C."/>
            <person name="Wu P."/>
            <person name="Chen Y."/>
            <person name="Li M."/>
            <person name="Jiang H."/>
            <person name="Wu G."/>
        </authorList>
    </citation>
    <scope>NUCLEOTIDE SEQUENCE [LARGE SCALE GENOMIC DNA]</scope>
    <source>
        <strain evidence="3">cv. GZQX0401</strain>
        <tissue evidence="2">Young leaves</tissue>
    </source>
</reference>
<evidence type="ECO:0000313" key="3">
    <source>
        <dbReference type="Proteomes" id="UP000027138"/>
    </source>
</evidence>
<dbReference type="Pfam" id="PF13374">
    <property type="entry name" value="TPR_10"/>
    <property type="match status" value="1"/>
</dbReference>
<feature type="compositionally biased region" description="Low complexity" evidence="1">
    <location>
        <begin position="84"/>
        <end position="100"/>
    </location>
</feature>